<dbReference type="SMART" id="SM00906">
    <property type="entry name" value="Fungal_trans"/>
    <property type="match status" value="1"/>
</dbReference>
<dbReference type="Pfam" id="PF00172">
    <property type="entry name" value="Zn_clus"/>
    <property type="match status" value="1"/>
</dbReference>
<keyword evidence="4" id="KW-0238">DNA-binding</keyword>
<dbReference type="Proteomes" id="UP001201262">
    <property type="component" value="Unassembled WGS sequence"/>
</dbReference>
<dbReference type="PANTHER" id="PTHR31944">
    <property type="entry name" value="HEME-RESPONSIVE ZINC FINGER TRANSCRIPTION FACTOR HAP1"/>
    <property type="match status" value="1"/>
</dbReference>
<dbReference type="Gene3D" id="4.10.240.10">
    <property type="entry name" value="Zn(2)-C6 fungal-type DNA-binding domain"/>
    <property type="match status" value="1"/>
</dbReference>
<dbReference type="GO" id="GO:0000978">
    <property type="term" value="F:RNA polymerase II cis-regulatory region sequence-specific DNA binding"/>
    <property type="evidence" value="ECO:0007669"/>
    <property type="project" value="TreeGrafter"/>
</dbReference>
<proteinExistence type="predicted"/>
<dbReference type="CDD" id="cd00067">
    <property type="entry name" value="GAL4"/>
    <property type="match status" value="1"/>
</dbReference>
<feature type="domain" description="Zn(2)-C6 fungal-type" evidence="8">
    <location>
        <begin position="17"/>
        <end position="48"/>
    </location>
</feature>
<dbReference type="EMBL" id="JAJTJA010000004">
    <property type="protein sequence ID" value="KAH8700482.1"/>
    <property type="molecule type" value="Genomic_DNA"/>
</dbReference>
<accession>A0AAD4KT85</accession>
<dbReference type="InterPro" id="IPR051430">
    <property type="entry name" value="Fungal_TF_Env_Response"/>
</dbReference>
<evidence type="ECO:0000256" key="7">
    <source>
        <dbReference type="SAM" id="MobiDB-lite"/>
    </source>
</evidence>
<evidence type="ECO:0000256" key="3">
    <source>
        <dbReference type="ARBA" id="ARBA00023015"/>
    </source>
</evidence>
<keyword evidence="5" id="KW-0804">Transcription</keyword>
<dbReference type="GeneID" id="70239636"/>
<evidence type="ECO:0000256" key="2">
    <source>
        <dbReference type="ARBA" id="ARBA00022833"/>
    </source>
</evidence>
<dbReference type="CDD" id="cd12148">
    <property type="entry name" value="fungal_TF_MHR"/>
    <property type="match status" value="1"/>
</dbReference>
<name>A0AAD4KT85_9EURO</name>
<dbReference type="PANTHER" id="PTHR31944:SF129">
    <property type="entry name" value="ASPYRIDONES CLUSTER REGULATOR APDR-RELATED"/>
    <property type="match status" value="1"/>
</dbReference>
<dbReference type="GO" id="GO:0006351">
    <property type="term" value="P:DNA-templated transcription"/>
    <property type="evidence" value="ECO:0007669"/>
    <property type="project" value="InterPro"/>
</dbReference>
<dbReference type="GO" id="GO:0005634">
    <property type="term" value="C:nucleus"/>
    <property type="evidence" value="ECO:0007669"/>
    <property type="project" value="TreeGrafter"/>
</dbReference>
<dbReference type="PROSITE" id="PS00463">
    <property type="entry name" value="ZN2_CY6_FUNGAL_1"/>
    <property type="match status" value="1"/>
</dbReference>
<comment type="caution">
    <text evidence="9">The sequence shown here is derived from an EMBL/GenBank/DDBJ whole genome shotgun (WGS) entry which is preliminary data.</text>
</comment>
<dbReference type="PROSITE" id="PS50048">
    <property type="entry name" value="ZN2_CY6_FUNGAL_2"/>
    <property type="match status" value="1"/>
</dbReference>
<evidence type="ECO:0000313" key="10">
    <source>
        <dbReference type="Proteomes" id="UP001201262"/>
    </source>
</evidence>
<organism evidence="9 10">
    <name type="scientific">Talaromyces proteolyticus</name>
    <dbReference type="NCBI Taxonomy" id="1131652"/>
    <lineage>
        <taxon>Eukaryota</taxon>
        <taxon>Fungi</taxon>
        <taxon>Dikarya</taxon>
        <taxon>Ascomycota</taxon>
        <taxon>Pezizomycotina</taxon>
        <taxon>Eurotiomycetes</taxon>
        <taxon>Eurotiomycetidae</taxon>
        <taxon>Eurotiales</taxon>
        <taxon>Trichocomaceae</taxon>
        <taxon>Talaromyces</taxon>
        <taxon>Talaromyces sect. Bacilispori</taxon>
    </lineage>
</organism>
<evidence type="ECO:0000256" key="5">
    <source>
        <dbReference type="ARBA" id="ARBA00023163"/>
    </source>
</evidence>
<reference evidence="9" key="1">
    <citation type="submission" date="2021-12" db="EMBL/GenBank/DDBJ databases">
        <title>Convergent genome expansion in fungi linked to evolution of root-endophyte symbiosis.</title>
        <authorList>
            <consortium name="DOE Joint Genome Institute"/>
            <person name="Ke Y.-H."/>
            <person name="Bonito G."/>
            <person name="Liao H.-L."/>
            <person name="Looney B."/>
            <person name="Rojas-Flechas A."/>
            <person name="Nash J."/>
            <person name="Hameed K."/>
            <person name="Schadt C."/>
            <person name="Martin F."/>
            <person name="Crous P.W."/>
            <person name="Miettinen O."/>
            <person name="Magnuson J.K."/>
            <person name="Labbe J."/>
            <person name="Jacobson D."/>
            <person name="Doktycz M.J."/>
            <person name="Veneault-Fourrey C."/>
            <person name="Kuo A."/>
            <person name="Mondo S."/>
            <person name="Calhoun S."/>
            <person name="Riley R."/>
            <person name="Ohm R."/>
            <person name="LaButti K."/>
            <person name="Andreopoulos B."/>
            <person name="Pangilinan J."/>
            <person name="Nolan M."/>
            <person name="Tritt A."/>
            <person name="Clum A."/>
            <person name="Lipzen A."/>
            <person name="Daum C."/>
            <person name="Barry K."/>
            <person name="Grigoriev I.V."/>
            <person name="Vilgalys R."/>
        </authorList>
    </citation>
    <scope>NUCLEOTIDE SEQUENCE</scope>
    <source>
        <strain evidence="9">PMI_201</strain>
    </source>
</reference>
<evidence type="ECO:0000256" key="4">
    <source>
        <dbReference type="ARBA" id="ARBA00023125"/>
    </source>
</evidence>
<keyword evidence="3" id="KW-0805">Transcription regulation</keyword>
<dbReference type="InterPro" id="IPR036864">
    <property type="entry name" value="Zn2-C6_fun-type_DNA-bd_sf"/>
</dbReference>
<dbReference type="GO" id="GO:0001228">
    <property type="term" value="F:DNA-binding transcription activator activity, RNA polymerase II-specific"/>
    <property type="evidence" value="ECO:0007669"/>
    <property type="project" value="TreeGrafter"/>
</dbReference>
<evidence type="ECO:0000313" key="9">
    <source>
        <dbReference type="EMBL" id="KAH8700482.1"/>
    </source>
</evidence>
<dbReference type="GO" id="GO:0008270">
    <property type="term" value="F:zinc ion binding"/>
    <property type="evidence" value="ECO:0007669"/>
    <property type="project" value="InterPro"/>
</dbReference>
<dbReference type="AlphaFoldDB" id="A0AAD4KT85"/>
<feature type="region of interest" description="Disordered" evidence="7">
    <location>
        <begin position="59"/>
        <end position="102"/>
    </location>
</feature>
<dbReference type="RefSeq" id="XP_046074188.1">
    <property type="nucleotide sequence ID" value="XM_046209349.1"/>
</dbReference>
<dbReference type="InterPro" id="IPR001138">
    <property type="entry name" value="Zn2Cys6_DnaBD"/>
</dbReference>
<protein>
    <submittedName>
        <fullName evidence="9">Fungal-specific transcription factor domain-containing protein</fullName>
    </submittedName>
</protein>
<keyword evidence="10" id="KW-1185">Reference proteome</keyword>
<gene>
    <name evidence="9" type="ORF">BGW36DRAFT_129825</name>
</gene>
<evidence type="ECO:0000259" key="8">
    <source>
        <dbReference type="PROSITE" id="PS50048"/>
    </source>
</evidence>
<sequence>MTDPSKPVRKRRRPAFSCTECRRRKVRCDRAVPCLQCTAYNNASGCTYEEGHRSLPVRAASSTLRSRQQEDRTQSSPNAPRHPDVSPRTSTPAAPGGRLQGTISKTRVFGYGHWMTASSMGEEFSIFEPIGEYYKNVFQHADHSPTDEVTKIVVECKQLARDIKKQRPSRRRLAVDIHLSFLDRQVMDELVALYFNTFESCHRIVYRPSFMAEYKNYVDSQGSSENPFLLQLALVITVAGALHGDSNVRGEIAAKAPTWIHISQTWLSAPLEKDRLTLKCIQVQCLLLLCRQIYHVGADLVWISVGSLMRMAMHMGLHQDPNKLGEMSVLEKEIRRRLWYTILEMNVQAALDSGGPPMILDGDYNTQPPSNISDEDLEHVVREEELSNNPSRMSLQSLLAKSLPLRLRVTRIINSLQEEPSYNQILNISNELASACREVTTVLDQAASTSNSHPTAKFAQSYCNHLLRRFPLCLHFRYAIKAKSDPLFSHSQKVGLEAALDLVSLLEDDLYRRLLLVGGGMFRDIITRGVLLIFLELSPDPETETSNFAKKRNRARQDPLLRDAHRVVQYSEDRIRHGDTNVKVYVVLHMLMVQAQGRFDGSLTDDNITKALHDGLYTCHQILKDMVTDINNQNSNNSTYSDIDFESWTSNDMNMTAQADFGMNTFNNVDDANINFDFLDYQLPSQWADQTWS</sequence>
<dbReference type="Pfam" id="PF04082">
    <property type="entry name" value="Fungal_trans"/>
    <property type="match status" value="1"/>
</dbReference>
<dbReference type="SMART" id="SM00066">
    <property type="entry name" value="GAL4"/>
    <property type="match status" value="1"/>
</dbReference>
<keyword evidence="2" id="KW-0862">Zinc</keyword>
<keyword evidence="6" id="KW-0539">Nucleus</keyword>
<dbReference type="InterPro" id="IPR007219">
    <property type="entry name" value="XnlR_reg_dom"/>
</dbReference>
<dbReference type="SUPFAM" id="SSF57701">
    <property type="entry name" value="Zn2/Cys6 DNA-binding domain"/>
    <property type="match status" value="1"/>
</dbReference>
<evidence type="ECO:0000256" key="6">
    <source>
        <dbReference type="ARBA" id="ARBA00023242"/>
    </source>
</evidence>
<keyword evidence="1" id="KW-0479">Metal-binding</keyword>
<evidence type="ECO:0000256" key="1">
    <source>
        <dbReference type="ARBA" id="ARBA00022723"/>
    </source>
</evidence>